<evidence type="ECO:0000259" key="5">
    <source>
        <dbReference type="PROSITE" id="PS52004"/>
    </source>
</evidence>
<dbReference type="SUPFAM" id="SSF53901">
    <property type="entry name" value="Thiolase-like"/>
    <property type="match status" value="1"/>
</dbReference>
<dbReference type="InterPro" id="IPR001227">
    <property type="entry name" value="Ac_transferase_dom_sf"/>
</dbReference>
<dbReference type="InterPro" id="IPR057326">
    <property type="entry name" value="KR_dom"/>
</dbReference>
<dbReference type="InterPro" id="IPR016035">
    <property type="entry name" value="Acyl_Trfase/lysoPLipase"/>
</dbReference>
<reference evidence="6 7" key="1">
    <citation type="submission" date="2016-11" db="EMBL/GenBank/DDBJ databases">
        <title>Whole genomes of Flavobacteriaceae.</title>
        <authorList>
            <person name="Stine C."/>
            <person name="Li C."/>
            <person name="Tadesse D."/>
        </authorList>
    </citation>
    <scope>NUCLEOTIDE SEQUENCE [LARGE SCALE GENOMIC DNA]</scope>
    <source>
        <strain evidence="6 7">DSM 24704</strain>
    </source>
</reference>
<comment type="caution">
    <text evidence="6">The sequence shown here is derived from an EMBL/GenBank/DDBJ whole genome shotgun (WGS) entry which is preliminary data.</text>
</comment>
<dbReference type="Pfam" id="PF00550">
    <property type="entry name" value="PP-binding"/>
    <property type="match status" value="1"/>
</dbReference>
<evidence type="ECO:0000313" key="6">
    <source>
        <dbReference type="EMBL" id="OXG09142.1"/>
    </source>
</evidence>
<dbReference type="InterPro" id="IPR036736">
    <property type="entry name" value="ACP-like_sf"/>
</dbReference>
<feature type="domain" description="Ketosynthase family 3 (KS3)" evidence="5">
    <location>
        <begin position="7"/>
        <end position="431"/>
    </location>
</feature>
<dbReference type="PROSITE" id="PS52004">
    <property type="entry name" value="KS3_2"/>
    <property type="match status" value="1"/>
</dbReference>
<dbReference type="InterPro" id="IPR018201">
    <property type="entry name" value="Ketoacyl_synth_AS"/>
</dbReference>
<sequence length="1488" mass="168211">MNRESIKKDIAIIGISCKFSQSENINQFWKNLKEGNELIQFYTDEELIKSGIDPAVLSHPDFVKIKTFIENSDSFDYPFFSYTKDEANLMDPQIRVLHEQVWLAIEDAGYNPLAYKDKVGVYTAAADNFNWVAHSLMSDNKNIDPFFLSHINNKNFISTLISYNFNFKGPSIVIDSACSSSLTAVHLASRALLLRECSLAIAGGVHLNTSTTKGYFYQEGMISSKDGYCRTFDEESSGTTEANGAGIVVLKRLEDAIKDRDNIYAVIRSSAINNDGKHKVGYTAPSIAGQSDCIKMAHKFANIPYHTISYIEAHGTATKLGDPVEIEALNRAFDYDTTYKCAIGSLKSSTGHLGHAAGIGGFVKTTLALKNKIIPPSLHYKNSNPEINFKGGPFYVNTKATAWLQKDALPLRAGVSSFGIGGTNAHVVLEAFDPDNKPSESRPFQLISYSAKSLKSLKNYTLKLKKYADNELFSLPDLAYTLNTGREVFNYKKFIVSKSKESLSTSLKDTISSNATQFTTQKDKKNLVFMFSGQGSQYFKMGKDLYQHEPDFKMIMDQGFKILLERTGENYLEIIGYHVNDTVDTDLINNTKYTQPLLFLIEYALATVLLKWEVQPNYMIGHSLGEYTAACIAEVFSLEDALKLIVKRAQLMSDLDQGDMIAVAATKEAIAQILPATLSIAAINAEDSCVISGNKNDIEGFVAVLNSKEIAYSVLKTSHAFHSEMMDPILESYKEELAQVTFSNPKLPFISNLSGKEILDSEATSPEYWIKHLRETVHFRDGLDFLLDQNTCIFIEIGPGNTLLKLAKQNKKYSNKNATIELLRHYKEVIDDNEKFTTGIGEIWNQNIKINWEKYYSLELPNRISAPTYCFDHYKLDFIVDPFQKLVNKQSIHDIKPSHEWFYMPAWKNTFLIKKEENSTEVKKYLIFSDGGKLITAIKEELEKRGNAVFEVRKGQIYSRIEKQLSIVNPADENDFISLFKDLEKDNTRFDQIIFNWSFQDESYKSVGATFSIFNSLCKNSIDHFPEHKKKITVLSELNHEILGHEKRNNTMISAIRQLYVCSQENPNIFSCSIDINQEIIDNQVVSRVINDINFNYSDTTIAYRNTNRWVEFYEQLDLDTVNKNKYLGHNKTYLITGGLGKVGKILGSYLRDTYNSKIILTGRKSLPSEDLWDALLQNPATDNGIADTITSIKELRKENRQFFYYTADVSDFNSFSEVVRKIENDHGTITGVIHAAGNVDDATFKPIENLNSEIAVKQFLPKVNGIINLEKVFENHALDFVWITSSLASILGGLSFGAYSVANAFMDSFINDKKQELKNWFCVNLDGINESRIGNDKLIEVFEKSFAIDFYPQVIVSVKDPNLFKLNQDVAPEETVADEIDLEIDRNDLSEDYVAPETKTEIIICEMIESFFGHKNIGILDNFFDIGGDSLKAMTFIRRINKEFKVEVSIQDFYSNPTIKDLSNEIDLAIKVISIKQNAKRENTLTI</sequence>
<dbReference type="InterPro" id="IPR014043">
    <property type="entry name" value="Acyl_transferase_dom"/>
</dbReference>
<dbReference type="InterPro" id="IPR020806">
    <property type="entry name" value="PKS_PP-bd"/>
</dbReference>
<dbReference type="GO" id="GO:0031177">
    <property type="term" value="F:phosphopantetheine binding"/>
    <property type="evidence" value="ECO:0007669"/>
    <property type="project" value="InterPro"/>
</dbReference>
<dbReference type="OrthoDB" id="9778690at2"/>
<dbReference type="Gene3D" id="1.10.1200.10">
    <property type="entry name" value="ACP-like"/>
    <property type="match status" value="1"/>
</dbReference>
<keyword evidence="3" id="KW-0808">Transferase</keyword>
<dbReference type="Pfam" id="PF00698">
    <property type="entry name" value="Acyl_transf_1"/>
    <property type="match status" value="1"/>
</dbReference>
<dbReference type="Gene3D" id="3.30.70.3290">
    <property type="match status" value="1"/>
</dbReference>
<dbReference type="SUPFAM" id="SSF47336">
    <property type="entry name" value="ACP-like"/>
    <property type="match status" value="1"/>
</dbReference>
<dbReference type="Pfam" id="PF00109">
    <property type="entry name" value="ketoacyl-synt"/>
    <property type="match status" value="1"/>
</dbReference>
<feature type="domain" description="Carrier" evidence="4">
    <location>
        <begin position="1396"/>
        <end position="1471"/>
    </location>
</feature>
<keyword evidence="1" id="KW-0596">Phosphopantetheine</keyword>
<protein>
    <submittedName>
        <fullName evidence="6">Uncharacterized protein</fullName>
    </submittedName>
</protein>
<dbReference type="EMBL" id="MUGS01000004">
    <property type="protein sequence ID" value="OXG09142.1"/>
    <property type="molecule type" value="Genomic_DNA"/>
</dbReference>
<dbReference type="GO" id="GO:0006633">
    <property type="term" value="P:fatty acid biosynthetic process"/>
    <property type="evidence" value="ECO:0007669"/>
    <property type="project" value="InterPro"/>
</dbReference>
<dbReference type="InterPro" id="IPR016039">
    <property type="entry name" value="Thiolase-like"/>
</dbReference>
<dbReference type="PROSITE" id="PS50075">
    <property type="entry name" value="CARRIER"/>
    <property type="match status" value="1"/>
</dbReference>
<organism evidence="6 7">
    <name type="scientific">Flavobacterium araucananum</name>
    <dbReference type="NCBI Taxonomy" id="946678"/>
    <lineage>
        <taxon>Bacteria</taxon>
        <taxon>Pseudomonadati</taxon>
        <taxon>Bacteroidota</taxon>
        <taxon>Flavobacteriia</taxon>
        <taxon>Flavobacteriales</taxon>
        <taxon>Flavobacteriaceae</taxon>
        <taxon>Flavobacterium</taxon>
    </lineage>
</organism>
<dbReference type="Pfam" id="PF21394">
    <property type="entry name" value="Beta-ketacyl_N"/>
    <property type="match status" value="1"/>
</dbReference>
<dbReference type="Pfam" id="PF02801">
    <property type="entry name" value="Ketoacyl-synt_C"/>
    <property type="match status" value="1"/>
</dbReference>
<dbReference type="Gene3D" id="3.30.70.250">
    <property type="entry name" value="Malonyl-CoA ACP transacylase, ACP-binding"/>
    <property type="match status" value="1"/>
</dbReference>
<dbReference type="PANTHER" id="PTHR43775:SF51">
    <property type="entry name" value="INACTIVE PHENOLPHTHIOCEROL SYNTHESIS POLYKETIDE SYNTHASE TYPE I PKS1-RELATED"/>
    <property type="match status" value="1"/>
</dbReference>
<dbReference type="GO" id="GO:0004315">
    <property type="term" value="F:3-oxoacyl-[acyl-carrier-protein] synthase activity"/>
    <property type="evidence" value="ECO:0007669"/>
    <property type="project" value="InterPro"/>
</dbReference>
<evidence type="ECO:0000256" key="1">
    <source>
        <dbReference type="ARBA" id="ARBA00022450"/>
    </source>
</evidence>
<keyword evidence="7" id="KW-1185">Reference proteome</keyword>
<evidence type="ECO:0000256" key="2">
    <source>
        <dbReference type="ARBA" id="ARBA00022553"/>
    </source>
</evidence>
<dbReference type="Pfam" id="PF16197">
    <property type="entry name" value="KAsynt_C_assoc"/>
    <property type="match status" value="1"/>
</dbReference>
<keyword evidence="2" id="KW-0597">Phosphoprotein</keyword>
<dbReference type="SUPFAM" id="SSF52151">
    <property type="entry name" value="FabD/lysophospholipase-like"/>
    <property type="match status" value="1"/>
</dbReference>
<dbReference type="InterPro" id="IPR036291">
    <property type="entry name" value="NAD(P)-bd_dom_sf"/>
</dbReference>
<dbReference type="SMART" id="SM00825">
    <property type="entry name" value="PKS_KS"/>
    <property type="match status" value="1"/>
</dbReference>
<dbReference type="InterPro" id="IPR049490">
    <property type="entry name" value="C883_1060-like_KR_N"/>
</dbReference>
<dbReference type="PROSITE" id="PS00606">
    <property type="entry name" value="KS3_1"/>
    <property type="match status" value="1"/>
</dbReference>
<dbReference type="RefSeq" id="WP_089478229.1">
    <property type="nucleotide sequence ID" value="NZ_MUGS01000004.1"/>
</dbReference>
<gene>
    <name evidence="6" type="ORF">B0A64_03870</name>
</gene>
<dbReference type="SMART" id="SM00822">
    <property type="entry name" value="PKS_KR"/>
    <property type="match status" value="1"/>
</dbReference>
<proteinExistence type="predicted"/>
<dbReference type="InterPro" id="IPR013968">
    <property type="entry name" value="PKS_KR"/>
</dbReference>
<dbReference type="Gene3D" id="3.40.50.720">
    <property type="entry name" value="NAD(P)-binding Rossmann-like Domain"/>
    <property type="match status" value="1"/>
</dbReference>
<evidence type="ECO:0000259" key="4">
    <source>
        <dbReference type="PROSITE" id="PS50075"/>
    </source>
</evidence>
<dbReference type="SMART" id="SM00827">
    <property type="entry name" value="PKS_AT"/>
    <property type="match status" value="1"/>
</dbReference>
<dbReference type="InterPro" id="IPR009081">
    <property type="entry name" value="PP-bd_ACP"/>
</dbReference>
<name>A0A227PH53_9FLAO</name>
<dbReference type="PANTHER" id="PTHR43775">
    <property type="entry name" value="FATTY ACID SYNTHASE"/>
    <property type="match status" value="1"/>
</dbReference>
<dbReference type="Pfam" id="PF08659">
    <property type="entry name" value="KR"/>
    <property type="match status" value="1"/>
</dbReference>
<evidence type="ECO:0000313" key="7">
    <source>
        <dbReference type="Proteomes" id="UP000214684"/>
    </source>
</evidence>
<dbReference type="InterPro" id="IPR050091">
    <property type="entry name" value="PKS_NRPS_Biosynth_Enz"/>
</dbReference>
<dbReference type="InterPro" id="IPR032821">
    <property type="entry name" value="PKS_assoc"/>
</dbReference>
<dbReference type="GO" id="GO:0004312">
    <property type="term" value="F:fatty acid synthase activity"/>
    <property type="evidence" value="ECO:0007669"/>
    <property type="project" value="TreeGrafter"/>
</dbReference>
<accession>A0A227PH53</accession>
<dbReference type="CDD" id="cd00833">
    <property type="entry name" value="PKS"/>
    <property type="match status" value="1"/>
</dbReference>
<dbReference type="Proteomes" id="UP000214684">
    <property type="component" value="Unassembled WGS sequence"/>
</dbReference>
<dbReference type="SUPFAM" id="SSF55048">
    <property type="entry name" value="Probable ACP-binding domain of malonyl-CoA ACP transacylase"/>
    <property type="match status" value="1"/>
</dbReference>
<dbReference type="SUPFAM" id="SSF51735">
    <property type="entry name" value="NAD(P)-binding Rossmann-fold domains"/>
    <property type="match status" value="1"/>
</dbReference>
<dbReference type="InterPro" id="IPR020841">
    <property type="entry name" value="PKS_Beta-ketoAc_synthase_dom"/>
</dbReference>
<dbReference type="Gene3D" id="3.40.47.10">
    <property type="match status" value="1"/>
</dbReference>
<dbReference type="Gene3D" id="3.40.366.10">
    <property type="entry name" value="Malonyl-Coenzyme A Acyl Carrier Protein, domain 2"/>
    <property type="match status" value="1"/>
</dbReference>
<dbReference type="InterPro" id="IPR014031">
    <property type="entry name" value="Ketoacyl_synth_C"/>
</dbReference>
<dbReference type="SMART" id="SM00823">
    <property type="entry name" value="PKS_PP"/>
    <property type="match status" value="1"/>
</dbReference>
<dbReference type="InterPro" id="IPR014030">
    <property type="entry name" value="Ketoacyl_synth_N"/>
</dbReference>
<evidence type="ECO:0000256" key="3">
    <source>
        <dbReference type="ARBA" id="ARBA00022679"/>
    </source>
</evidence>
<dbReference type="InterPro" id="IPR016036">
    <property type="entry name" value="Malonyl_transacylase_ACP-bd"/>
</dbReference>